<accession>A0A2G8TIA7</accession>
<comment type="caution">
    <text evidence="1">The sequence shown here is derived from an EMBL/GenBank/DDBJ whole genome shotgun (WGS) entry which is preliminary data.</text>
</comment>
<name>A0A2G8TIA7_9BURK</name>
<evidence type="ECO:0000313" key="2">
    <source>
        <dbReference type="Proteomes" id="UP000230390"/>
    </source>
</evidence>
<dbReference type="Proteomes" id="UP000230390">
    <property type="component" value="Unassembled WGS sequence"/>
</dbReference>
<dbReference type="AlphaFoldDB" id="A0A2G8TIA7"/>
<dbReference type="OrthoDB" id="8562507at2"/>
<reference evidence="1 2" key="1">
    <citation type="submission" date="2017-10" db="EMBL/GenBank/DDBJ databases">
        <title>Massilia psychrophilum sp. nov., a novel purple-pigmented bacterium isolated from Tianshan glacier, Xinjiang Municipality, China.</title>
        <authorList>
            <person name="Wang H."/>
        </authorList>
    </citation>
    <scope>NUCLEOTIDE SEQUENCE [LARGE SCALE GENOMIC DNA]</scope>
    <source>
        <strain evidence="1 2">JCM 30074</strain>
    </source>
</reference>
<evidence type="ECO:0000313" key="1">
    <source>
        <dbReference type="EMBL" id="PIL45689.1"/>
    </source>
</evidence>
<dbReference type="RefSeq" id="WP_099787599.1">
    <property type="nucleotide sequence ID" value="NZ_JBHLYV010000029.1"/>
</dbReference>
<keyword evidence="2" id="KW-1185">Reference proteome</keyword>
<proteinExistence type="predicted"/>
<protein>
    <submittedName>
        <fullName evidence="1">Uncharacterized protein</fullName>
    </submittedName>
</protein>
<dbReference type="EMBL" id="PDOC01000003">
    <property type="protein sequence ID" value="PIL45689.1"/>
    <property type="molecule type" value="Genomic_DNA"/>
</dbReference>
<gene>
    <name evidence="1" type="ORF">CR105_06320</name>
</gene>
<organism evidence="1 2">
    <name type="scientific">Massilia eurypsychrophila</name>
    <dbReference type="NCBI Taxonomy" id="1485217"/>
    <lineage>
        <taxon>Bacteria</taxon>
        <taxon>Pseudomonadati</taxon>
        <taxon>Pseudomonadota</taxon>
        <taxon>Betaproteobacteria</taxon>
        <taxon>Burkholderiales</taxon>
        <taxon>Oxalobacteraceae</taxon>
        <taxon>Telluria group</taxon>
        <taxon>Massilia</taxon>
    </lineage>
</organism>
<sequence length="70" mass="7727">MTAKAAGWEKDKISPGLFTLRKVGDTDYDILYVDATKQADSVKGEGAVVKLLRSGEKEMAFYSPLPRQHP</sequence>